<reference evidence="1" key="1">
    <citation type="submission" date="2021-06" db="EMBL/GenBank/DDBJ databases">
        <authorList>
            <person name="Kallberg Y."/>
            <person name="Tangrot J."/>
            <person name="Rosling A."/>
        </authorList>
    </citation>
    <scope>NUCLEOTIDE SEQUENCE</scope>
    <source>
        <strain evidence="1">MA461A</strain>
    </source>
</reference>
<feature type="non-terminal residue" evidence="1">
    <location>
        <position position="1"/>
    </location>
</feature>
<comment type="caution">
    <text evidence="1">The sequence shown here is derived from an EMBL/GenBank/DDBJ whole genome shotgun (WGS) entry which is preliminary data.</text>
</comment>
<feature type="non-terminal residue" evidence="1">
    <location>
        <position position="86"/>
    </location>
</feature>
<gene>
    <name evidence="1" type="ORF">RPERSI_LOCUS24781</name>
</gene>
<evidence type="ECO:0000313" key="2">
    <source>
        <dbReference type="Proteomes" id="UP000789920"/>
    </source>
</evidence>
<sequence length="86" mass="10238">HAQCNYCDHKCNELVVRYKGYLKVYTHAELETKQQYFGSTFQEFVKRNPVIIINRQQNTNIQNLLDKISQSEQNDIELSIARKIFE</sequence>
<name>A0ACA9RZX2_9GLOM</name>
<protein>
    <submittedName>
        <fullName evidence="1">8504_t:CDS:1</fullName>
    </submittedName>
</protein>
<keyword evidence="2" id="KW-1185">Reference proteome</keyword>
<proteinExistence type="predicted"/>
<evidence type="ECO:0000313" key="1">
    <source>
        <dbReference type="EMBL" id="CAG8817830.1"/>
    </source>
</evidence>
<accession>A0ACA9RZX2</accession>
<organism evidence="1 2">
    <name type="scientific">Racocetra persica</name>
    <dbReference type="NCBI Taxonomy" id="160502"/>
    <lineage>
        <taxon>Eukaryota</taxon>
        <taxon>Fungi</taxon>
        <taxon>Fungi incertae sedis</taxon>
        <taxon>Mucoromycota</taxon>
        <taxon>Glomeromycotina</taxon>
        <taxon>Glomeromycetes</taxon>
        <taxon>Diversisporales</taxon>
        <taxon>Gigasporaceae</taxon>
        <taxon>Racocetra</taxon>
    </lineage>
</organism>
<dbReference type="EMBL" id="CAJVQC010080244">
    <property type="protein sequence ID" value="CAG8817830.1"/>
    <property type="molecule type" value="Genomic_DNA"/>
</dbReference>
<dbReference type="Proteomes" id="UP000789920">
    <property type="component" value="Unassembled WGS sequence"/>
</dbReference>